<dbReference type="SUPFAM" id="SSF47240">
    <property type="entry name" value="Ferritin-like"/>
    <property type="match status" value="1"/>
</dbReference>
<dbReference type="RefSeq" id="WP_344198522.1">
    <property type="nucleotide sequence ID" value="NZ_BAAAME010000002.1"/>
</dbReference>
<protein>
    <submittedName>
        <fullName evidence="2">Ferritin-like domain-containing protein</fullName>
    </submittedName>
</protein>
<dbReference type="InterPro" id="IPR029447">
    <property type="entry name" value="DUF4439"/>
</dbReference>
<organism evidence="2 3">
    <name type="scientific">Aeromicrobium alkaliterrae</name>
    <dbReference type="NCBI Taxonomy" id="302168"/>
    <lineage>
        <taxon>Bacteria</taxon>
        <taxon>Bacillati</taxon>
        <taxon>Actinomycetota</taxon>
        <taxon>Actinomycetes</taxon>
        <taxon>Propionibacteriales</taxon>
        <taxon>Nocardioidaceae</taxon>
        <taxon>Aeromicrobium</taxon>
    </lineage>
</organism>
<name>A0ABN2JLZ1_9ACTN</name>
<evidence type="ECO:0000313" key="3">
    <source>
        <dbReference type="Proteomes" id="UP001501057"/>
    </source>
</evidence>
<sequence length="126" mass="13486">MSDLEQVLALEHEAVWTYGLIGGAFEGLREQAEASFAAHRAERDRLLPRVREALPPQVAYAPATIADEASARLRAQDVESRLAAAWSAVVGTTTGDDRSDAVDQLVVTETARLAWGGTPVAFPGLD</sequence>
<evidence type="ECO:0000313" key="2">
    <source>
        <dbReference type="EMBL" id="GAA1731913.1"/>
    </source>
</evidence>
<evidence type="ECO:0000259" key="1">
    <source>
        <dbReference type="Pfam" id="PF14530"/>
    </source>
</evidence>
<comment type="caution">
    <text evidence="2">The sequence shown here is derived from an EMBL/GenBank/DDBJ whole genome shotgun (WGS) entry which is preliminary data.</text>
</comment>
<dbReference type="Gene3D" id="1.20.1260.10">
    <property type="match status" value="1"/>
</dbReference>
<dbReference type="EMBL" id="BAAAME010000002">
    <property type="protein sequence ID" value="GAA1731913.1"/>
    <property type="molecule type" value="Genomic_DNA"/>
</dbReference>
<dbReference type="Pfam" id="PF14530">
    <property type="entry name" value="DUF4439"/>
    <property type="match status" value="1"/>
</dbReference>
<keyword evidence="3" id="KW-1185">Reference proteome</keyword>
<dbReference type="InterPro" id="IPR012347">
    <property type="entry name" value="Ferritin-like"/>
</dbReference>
<reference evidence="2 3" key="1">
    <citation type="journal article" date="2019" name="Int. J. Syst. Evol. Microbiol.">
        <title>The Global Catalogue of Microorganisms (GCM) 10K type strain sequencing project: providing services to taxonomists for standard genome sequencing and annotation.</title>
        <authorList>
            <consortium name="The Broad Institute Genomics Platform"/>
            <consortium name="The Broad Institute Genome Sequencing Center for Infectious Disease"/>
            <person name="Wu L."/>
            <person name="Ma J."/>
        </authorList>
    </citation>
    <scope>NUCLEOTIDE SEQUENCE [LARGE SCALE GENOMIC DNA]</scope>
    <source>
        <strain evidence="2 3">JCM 13518</strain>
    </source>
</reference>
<dbReference type="Proteomes" id="UP001501057">
    <property type="component" value="Unassembled WGS sequence"/>
</dbReference>
<proteinExistence type="predicted"/>
<gene>
    <name evidence="2" type="ORF">GCM10009710_10700</name>
</gene>
<dbReference type="InterPro" id="IPR009078">
    <property type="entry name" value="Ferritin-like_SF"/>
</dbReference>
<feature type="domain" description="DUF4439" evidence="1">
    <location>
        <begin position="4"/>
        <end position="125"/>
    </location>
</feature>
<accession>A0ABN2JLZ1</accession>